<evidence type="ECO:0000256" key="2">
    <source>
        <dbReference type="SAM" id="MobiDB-lite"/>
    </source>
</evidence>
<comment type="similarity">
    <text evidence="1">Belongs to the Cu-Zn superoxide dismutase family.</text>
</comment>
<dbReference type="RefSeq" id="WP_377851681.1">
    <property type="nucleotide sequence ID" value="NZ_JBHLZU010000009.1"/>
</dbReference>
<proteinExistence type="inferred from homology"/>
<dbReference type="Pfam" id="PF00080">
    <property type="entry name" value="Sod_Cu"/>
    <property type="match status" value="1"/>
</dbReference>
<gene>
    <name evidence="5" type="ORF">ACFFQA_11130</name>
</gene>
<evidence type="ECO:0000313" key="6">
    <source>
        <dbReference type="Proteomes" id="UP001589693"/>
    </source>
</evidence>
<comment type="caution">
    <text evidence="5">The sequence shown here is derived from an EMBL/GenBank/DDBJ whole genome shotgun (WGS) entry which is preliminary data.</text>
</comment>
<dbReference type="Proteomes" id="UP001589693">
    <property type="component" value="Unassembled WGS sequence"/>
</dbReference>
<feature type="compositionally biased region" description="Polar residues" evidence="2">
    <location>
        <begin position="22"/>
        <end position="36"/>
    </location>
</feature>
<sequence length="202" mass="20760">MSHRMLATAMLISTALITACSSPAKPTSTVPSSEQPQPEPTVHTGVLAAPGGPGTAFSYNPAAPVGAELTVKVTNADTSTTVEFGAKGLQPSRGYAVHAHTKPCGATGADAGPHYQNTIDPAATPEKASVDPAYANPRNEFWLDVRTDAQGAGTSKTTVPFVFTDRAPASIIVHEKETTATHHGEAGTAGGRLACLTVPFEQ</sequence>
<evidence type="ECO:0000256" key="3">
    <source>
        <dbReference type="SAM" id="SignalP"/>
    </source>
</evidence>
<protein>
    <submittedName>
        <fullName evidence="5">Superoxide dismutase family protein</fullName>
    </submittedName>
</protein>
<evidence type="ECO:0000313" key="5">
    <source>
        <dbReference type="EMBL" id="MFB9904483.1"/>
    </source>
</evidence>
<dbReference type="EMBL" id="JBHLZU010000009">
    <property type="protein sequence ID" value="MFB9904483.1"/>
    <property type="molecule type" value="Genomic_DNA"/>
</dbReference>
<feature type="domain" description="Superoxide dismutase copper/zinc binding" evidence="4">
    <location>
        <begin position="70"/>
        <end position="195"/>
    </location>
</feature>
<feature type="chain" id="PRO_5045219129" evidence="3">
    <location>
        <begin position="25"/>
        <end position="202"/>
    </location>
</feature>
<feature type="signal peptide" evidence="3">
    <location>
        <begin position="1"/>
        <end position="24"/>
    </location>
</feature>
<reference evidence="5 6" key="1">
    <citation type="submission" date="2024-09" db="EMBL/GenBank/DDBJ databases">
        <authorList>
            <person name="Sun Q."/>
            <person name="Mori K."/>
        </authorList>
    </citation>
    <scope>NUCLEOTIDE SEQUENCE [LARGE SCALE GENOMIC DNA]</scope>
    <source>
        <strain evidence="5 6">TBRC 7907</strain>
    </source>
</reference>
<organism evidence="5 6">
    <name type="scientific">Allokutzneria oryzae</name>
    <dbReference type="NCBI Taxonomy" id="1378989"/>
    <lineage>
        <taxon>Bacteria</taxon>
        <taxon>Bacillati</taxon>
        <taxon>Actinomycetota</taxon>
        <taxon>Actinomycetes</taxon>
        <taxon>Pseudonocardiales</taxon>
        <taxon>Pseudonocardiaceae</taxon>
        <taxon>Allokutzneria</taxon>
    </lineage>
</organism>
<dbReference type="InterPro" id="IPR001424">
    <property type="entry name" value="SOD_Cu_Zn_dom"/>
</dbReference>
<dbReference type="PROSITE" id="PS51257">
    <property type="entry name" value="PROKAR_LIPOPROTEIN"/>
    <property type="match status" value="1"/>
</dbReference>
<dbReference type="SUPFAM" id="SSF49329">
    <property type="entry name" value="Cu,Zn superoxide dismutase-like"/>
    <property type="match status" value="1"/>
</dbReference>
<dbReference type="InterPro" id="IPR036423">
    <property type="entry name" value="SOD-like_Cu/Zn_dom_sf"/>
</dbReference>
<keyword evidence="3" id="KW-0732">Signal</keyword>
<evidence type="ECO:0000259" key="4">
    <source>
        <dbReference type="Pfam" id="PF00080"/>
    </source>
</evidence>
<name>A0ABV5ZW87_9PSEU</name>
<evidence type="ECO:0000256" key="1">
    <source>
        <dbReference type="ARBA" id="ARBA00010457"/>
    </source>
</evidence>
<dbReference type="Gene3D" id="2.60.40.200">
    <property type="entry name" value="Superoxide dismutase, copper/zinc binding domain"/>
    <property type="match status" value="1"/>
</dbReference>
<accession>A0ABV5ZW87</accession>
<keyword evidence="6" id="KW-1185">Reference proteome</keyword>
<feature type="region of interest" description="Disordered" evidence="2">
    <location>
        <begin position="22"/>
        <end position="45"/>
    </location>
</feature>